<dbReference type="EMBL" id="CP025704">
    <property type="protein sequence ID" value="AUO00120.1"/>
    <property type="molecule type" value="Genomic_DNA"/>
</dbReference>
<dbReference type="PRINTS" id="PR01874">
    <property type="entry name" value="DNAREPAIRADA"/>
</dbReference>
<comment type="domain">
    <text evidence="11">The middle region has homology to RecA with ATPase motifs including the RadA KNRFG motif, while the C-terminus is homologous to Lon protease.</text>
</comment>
<sequence length="458" mass="50880">MAKKTSTFICQSCSYQTSKWMGKCPECGSWNSFTEETTVAAKDLNRAHKRTALGGEAPKLINEIVLEKQFRVVTGMGEFDRVVGGGVVPGSLILIGGEPGIGKSTLLTAIMGRLSQSHAGQTVLYVSGEESVNQVAERSKRVGVNADNFYIYNETNWQKILEQINKLQPRFLVIDSIQTTSSSEIDSAPGTVSQIREVTYELMNHVKANGITCFVIGHITKEGSIAGPKILEHMVDTVIYFEGDQFGHYRILRAMKNRFGNTNEVGIFEMKESGLDEVKNPSQYFLDDQLKESFGRSLTCIIEGSRSLFVEVQALVVDNKFGNGRRTTHGIDNNRLSMMVAVIEKYFGLPLGFNDIYLNVVGGMKLTTRESDLSIIASLLSSYRSKPIDSSTIFVGEVGLTGEVRSIPQMEMRIKEMAQLNYKRVVTSEKTARELKGKYDIEIIGLRQARDLDQFIGK</sequence>
<dbReference type="Proteomes" id="UP000235584">
    <property type="component" value="Chromosome"/>
</dbReference>
<accession>A0A2K9NX72</accession>
<evidence type="ECO:0000256" key="10">
    <source>
        <dbReference type="ARBA" id="ARBA00023204"/>
    </source>
</evidence>
<evidence type="ECO:0000256" key="5">
    <source>
        <dbReference type="ARBA" id="ARBA00022801"/>
    </source>
</evidence>
<feature type="short sequence motif" description="RadA KNRFG motif" evidence="11">
    <location>
        <begin position="256"/>
        <end position="260"/>
    </location>
</feature>
<dbReference type="KEGG" id="bsto:C0V70_18810"/>
<reference evidence="14 15" key="1">
    <citation type="submission" date="2018-01" db="EMBL/GenBank/DDBJ databases">
        <title>Complete genome sequence of Bacteriovorax stolpii DSM12778.</title>
        <authorList>
            <person name="Tang B."/>
            <person name="Chang J."/>
        </authorList>
    </citation>
    <scope>NUCLEOTIDE SEQUENCE [LARGE SCALE GENOMIC DNA]</scope>
    <source>
        <strain evidence="14 15">DSM 12778</strain>
    </source>
</reference>
<dbReference type="GO" id="GO:0005524">
    <property type="term" value="F:ATP binding"/>
    <property type="evidence" value="ECO:0007669"/>
    <property type="project" value="UniProtKB-UniRule"/>
</dbReference>
<evidence type="ECO:0000256" key="2">
    <source>
        <dbReference type="ARBA" id="ARBA00022741"/>
    </source>
</evidence>
<dbReference type="GO" id="GO:0005829">
    <property type="term" value="C:cytosol"/>
    <property type="evidence" value="ECO:0007669"/>
    <property type="project" value="TreeGrafter"/>
</dbReference>
<dbReference type="Gene3D" id="3.40.50.300">
    <property type="entry name" value="P-loop containing nucleotide triphosphate hydrolases"/>
    <property type="match status" value="1"/>
</dbReference>
<dbReference type="GO" id="GO:0140664">
    <property type="term" value="F:ATP-dependent DNA damage sensor activity"/>
    <property type="evidence" value="ECO:0007669"/>
    <property type="project" value="InterPro"/>
</dbReference>
<comment type="similarity">
    <text evidence="11 13">Belongs to the RecA family. RadA subfamily.</text>
</comment>
<dbReference type="InterPro" id="IPR004504">
    <property type="entry name" value="DNA_repair_RadA"/>
</dbReference>
<dbReference type="GO" id="GO:0006260">
    <property type="term" value="P:DNA replication"/>
    <property type="evidence" value="ECO:0007669"/>
    <property type="project" value="InterPro"/>
</dbReference>
<dbReference type="InterPro" id="IPR020568">
    <property type="entry name" value="Ribosomal_Su5_D2-typ_SF"/>
</dbReference>
<dbReference type="GO" id="GO:0003684">
    <property type="term" value="F:damaged DNA binding"/>
    <property type="evidence" value="ECO:0007669"/>
    <property type="project" value="InterPro"/>
</dbReference>
<dbReference type="InterPro" id="IPR041166">
    <property type="entry name" value="Rubredoxin_2"/>
</dbReference>
<evidence type="ECO:0000256" key="7">
    <source>
        <dbReference type="ARBA" id="ARBA00022840"/>
    </source>
</evidence>
<dbReference type="InterPro" id="IPR027417">
    <property type="entry name" value="P-loop_NTPase"/>
</dbReference>
<dbReference type="NCBIfam" id="TIGR00416">
    <property type="entry name" value="sms"/>
    <property type="match status" value="1"/>
</dbReference>
<dbReference type="HAMAP" id="MF_01498">
    <property type="entry name" value="RadA_bact"/>
    <property type="match status" value="1"/>
</dbReference>
<evidence type="ECO:0000313" key="15">
    <source>
        <dbReference type="Proteomes" id="UP000235584"/>
    </source>
</evidence>
<dbReference type="Pfam" id="PF18073">
    <property type="entry name" value="Zn_ribbon_LapB"/>
    <property type="match status" value="1"/>
</dbReference>
<keyword evidence="2 11" id="KW-0547">Nucleotide-binding</keyword>
<dbReference type="GO" id="GO:0008270">
    <property type="term" value="F:zinc ion binding"/>
    <property type="evidence" value="ECO:0007669"/>
    <property type="project" value="UniProtKB-KW"/>
</dbReference>
<proteinExistence type="inferred from homology"/>
<dbReference type="CDD" id="cd01121">
    <property type="entry name" value="RadA_SMS_N"/>
    <property type="match status" value="1"/>
</dbReference>
<evidence type="ECO:0000256" key="4">
    <source>
        <dbReference type="ARBA" id="ARBA00022771"/>
    </source>
</evidence>
<dbReference type="Pfam" id="PF03796">
    <property type="entry name" value="DnaB_C"/>
    <property type="match status" value="1"/>
</dbReference>
<dbReference type="GO" id="GO:0003678">
    <property type="term" value="F:DNA helicase activity"/>
    <property type="evidence" value="ECO:0007669"/>
    <property type="project" value="InterPro"/>
</dbReference>
<dbReference type="AlphaFoldDB" id="A0A2K9NX72"/>
<dbReference type="PROSITE" id="PS50162">
    <property type="entry name" value="RECA_2"/>
    <property type="match status" value="1"/>
</dbReference>
<dbReference type="OrthoDB" id="5287913at2"/>
<dbReference type="SUPFAM" id="SSF52540">
    <property type="entry name" value="P-loop containing nucleoside triphosphate hydrolases"/>
    <property type="match status" value="1"/>
</dbReference>
<keyword evidence="10 11" id="KW-0234">DNA repair</keyword>
<dbReference type="InterPro" id="IPR007694">
    <property type="entry name" value="DNA_helicase_DnaB-like_C"/>
</dbReference>
<evidence type="ECO:0000256" key="11">
    <source>
        <dbReference type="HAMAP-Rule" id="MF_01498"/>
    </source>
</evidence>
<evidence type="ECO:0000313" key="14">
    <source>
        <dbReference type="EMBL" id="AUO00120.1"/>
    </source>
</evidence>
<dbReference type="GO" id="GO:0000725">
    <property type="term" value="P:recombinational repair"/>
    <property type="evidence" value="ECO:0007669"/>
    <property type="project" value="UniProtKB-UniRule"/>
</dbReference>
<gene>
    <name evidence="11" type="primary">radA</name>
    <name evidence="14" type="ORF">C0V70_18810</name>
</gene>
<evidence type="ECO:0000256" key="13">
    <source>
        <dbReference type="RuleBase" id="RU003555"/>
    </source>
</evidence>
<comment type="function">
    <text evidence="13">DNA-dependent ATPase involved in processing of recombination intermediates, plays a role in repairing DNA breaks. Stimulates the branch migration of RecA-mediated strand transfer reactions, allowing the 3' invading strand to extend heteroduplex DNA faster. Binds ssDNA in the presence of ADP but not other nucleotides, has ATPase activity that is stimulated by ssDNA and various branched DNA structures, but inhibited by SSB. Does not have RecA's homology-searching function.</text>
</comment>
<keyword evidence="5" id="KW-0378">Hydrolase</keyword>
<dbReference type="PANTHER" id="PTHR32472:SF10">
    <property type="entry name" value="DNA REPAIR PROTEIN RADA-LIKE PROTEIN"/>
    <property type="match status" value="1"/>
</dbReference>
<evidence type="ECO:0000256" key="3">
    <source>
        <dbReference type="ARBA" id="ARBA00022763"/>
    </source>
</evidence>
<evidence type="ECO:0000256" key="9">
    <source>
        <dbReference type="ARBA" id="ARBA00023125"/>
    </source>
</evidence>
<keyword evidence="3 11" id="KW-0227">DNA damage</keyword>
<name>A0A2K9NX72_BACTC</name>
<keyword evidence="4 13" id="KW-0863">Zinc-finger</keyword>
<keyword evidence="1 11" id="KW-0479">Metal-binding</keyword>
<comment type="function">
    <text evidence="11">Plays a role in repairing double-strand DNA breaks, probably involving stabilizing or processing branched DNA or blocked replication forks.</text>
</comment>
<keyword evidence="7 11" id="KW-0067">ATP-binding</keyword>
<dbReference type="SUPFAM" id="SSF54211">
    <property type="entry name" value="Ribosomal protein S5 domain 2-like"/>
    <property type="match status" value="1"/>
</dbReference>
<organism evidence="14 15">
    <name type="scientific">Bacteriovorax stolpii</name>
    <name type="common">Bdellovibrio stolpii</name>
    <dbReference type="NCBI Taxonomy" id="960"/>
    <lineage>
        <taxon>Bacteria</taxon>
        <taxon>Pseudomonadati</taxon>
        <taxon>Bdellovibrionota</taxon>
        <taxon>Bacteriovoracia</taxon>
        <taxon>Bacteriovoracales</taxon>
        <taxon>Bacteriovoracaceae</taxon>
        <taxon>Bacteriovorax</taxon>
    </lineage>
</organism>
<dbReference type="PANTHER" id="PTHR32472">
    <property type="entry name" value="DNA REPAIR PROTEIN RADA"/>
    <property type="match status" value="1"/>
</dbReference>
<keyword evidence="9 11" id="KW-0238">DNA-binding</keyword>
<dbReference type="SMART" id="SM00382">
    <property type="entry name" value="AAA"/>
    <property type="match status" value="1"/>
</dbReference>
<evidence type="ECO:0000256" key="1">
    <source>
        <dbReference type="ARBA" id="ARBA00022723"/>
    </source>
</evidence>
<feature type="region of interest" description="Lon-protease-like" evidence="11">
    <location>
        <begin position="355"/>
        <end position="458"/>
    </location>
</feature>
<dbReference type="FunFam" id="3.40.50.300:FF:000050">
    <property type="entry name" value="DNA repair protein RadA"/>
    <property type="match status" value="1"/>
</dbReference>
<dbReference type="InterPro" id="IPR020588">
    <property type="entry name" value="RecA_ATP-bd"/>
</dbReference>
<keyword evidence="15" id="KW-1185">Reference proteome</keyword>
<dbReference type="InterPro" id="IPR014721">
    <property type="entry name" value="Ribsml_uS5_D2-typ_fold_subgr"/>
</dbReference>
<feature type="binding site" evidence="11">
    <location>
        <begin position="97"/>
        <end position="104"/>
    </location>
    <ligand>
        <name>ATP</name>
        <dbReference type="ChEBI" id="CHEBI:30616"/>
    </ligand>
</feature>
<protein>
    <recommendedName>
        <fullName evidence="11 12">DNA repair protein RadA</fullName>
    </recommendedName>
</protein>
<keyword evidence="8 11" id="KW-0346">Stress response</keyword>
<evidence type="ECO:0000256" key="6">
    <source>
        <dbReference type="ARBA" id="ARBA00022833"/>
    </source>
</evidence>
<dbReference type="Gene3D" id="3.30.230.10">
    <property type="match status" value="1"/>
</dbReference>
<dbReference type="InterPro" id="IPR003593">
    <property type="entry name" value="AAA+_ATPase"/>
</dbReference>
<evidence type="ECO:0000256" key="12">
    <source>
        <dbReference type="NCBIfam" id="TIGR00416"/>
    </source>
</evidence>
<dbReference type="GO" id="GO:0016787">
    <property type="term" value="F:hydrolase activity"/>
    <property type="evidence" value="ECO:0007669"/>
    <property type="project" value="UniProtKB-KW"/>
</dbReference>
<evidence type="ECO:0000256" key="8">
    <source>
        <dbReference type="ARBA" id="ARBA00023016"/>
    </source>
</evidence>
<keyword evidence="6 13" id="KW-0862">Zinc</keyword>
<dbReference type="RefSeq" id="WP_102245407.1">
    <property type="nucleotide sequence ID" value="NZ_CP025704.1"/>
</dbReference>